<evidence type="ECO:0000256" key="2">
    <source>
        <dbReference type="ARBA" id="ARBA00005466"/>
    </source>
</evidence>
<keyword evidence="5" id="KW-0560">Oxidoreductase</keyword>
<comment type="similarity">
    <text evidence="2">Belongs to the oxygen-dependent FAD-linked oxidoreductase family.</text>
</comment>
<dbReference type="InterPro" id="IPR016166">
    <property type="entry name" value="FAD-bd_PCMH"/>
</dbReference>
<dbReference type="InterPro" id="IPR016167">
    <property type="entry name" value="FAD-bd_PCMH_sub1"/>
</dbReference>
<evidence type="ECO:0000313" key="7">
    <source>
        <dbReference type="EMBL" id="KAF2094631.1"/>
    </source>
</evidence>
<keyword evidence="8" id="KW-1185">Reference proteome</keyword>
<gene>
    <name evidence="7" type="ORF">NA57DRAFT_80429</name>
</gene>
<dbReference type="PANTHER" id="PTHR42973:SF39">
    <property type="entry name" value="FAD-BINDING PCMH-TYPE DOMAIN-CONTAINING PROTEIN"/>
    <property type="match status" value="1"/>
</dbReference>
<dbReference type="Gene3D" id="3.40.462.20">
    <property type="match status" value="1"/>
</dbReference>
<dbReference type="InterPro" id="IPR012951">
    <property type="entry name" value="BBE"/>
</dbReference>
<accession>A0A9P4M1H8</accession>
<evidence type="ECO:0000256" key="1">
    <source>
        <dbReference type="ARBA" id="ARBA00001974"/>
    </source>
</evidence>
<dbReference type="InterPro" id="IPR016169">
    <property type="entry name" value="FAD-bd_PCMH_sub2"/>
</dbReference>
<dbReference type="Proteomes" id="UP000799772">
    <property type="component" value="Unassembled WGS sequence"/>
</dbReference>
<evidence type="ECO:0000256" key="3">
    <source>
        <dbReference type="ARBA" id="ARBA00022630"/>
    </source>
</evidence>
<feature type="domain" description="FAD-binding PCMH-type" evidence="6">
    <location>
        <begin position="40"/>
        <end position="211"/>
    </location>
</feature>
<proteinExistence type="inferred from homology"/>
<dbReference type="PROSITE" id="PS51387">
    <property type="entry name" value="FAD_PCMH"/>
    <property type="match status" value="1"/>
</dbReference>
<dbReference type="Pfam" id="PF01565">
    <property type="entry name" value="FAD_binding_4"/>
    <property type="match status" value="1"/>
</dbReference>
<dbReference type="OrthoDB" id="415825at2759"/>
<dbReference type="GO" id="GO:0016491">
    <property type="term" value="F:oxidoreductase activity"/>
    <property type="evidence" value="ECO:0007669"/>
    <property type="project" value="UniProtKB-KW"/>
</dbReference>
<evidence type="ECO:0000313" key="8">
    <source>
        <dbReference type="Proteomes" id="UP000799772"/>
    </source>
</evidence>
<protein>
    <submittedName>
        <fullName evidence="7">FAD binding oxidoreductase</fullName>
    </submittedName>
</protein>
<dbReference type="AlphaFoldDB" id="A0A9P4M1H8"/>
<sequence length="466" mass="50275">MGSKSYDFDALRKSLSSEALVVTPDSEGYEDSLKRWSESNVKRALAVIQPTTTEDVSTAIKFCTSNKLPFVAVCGGHSTSGSNATDDGVCIDLGKKMKGVSVDPATKTITAQGGAFWKDVDVAAAAHGLATVGGTVNHTGIGGLTLGGGYGWLSGRYGMTVDNLLSATCVLASGEIVKCSESSEPDLFWALRGAGQSFGIVTEFVYKAYDQKNKVFAGIAIFTPDKLAQITEFSNKLIASGNTDVAMNWGFTAPPPANQPAVLAGIYYNDGDEAVAREYYKELLDLGPVMDTLTMMPYELLNGVLAAAAGYDGRKLFGGSNFTAPLDPAFTQAVFDKFTQTIMSEKDAGGSAVLFECIPNSKIRSVPRDATAFANRGDYYTFGLIWKWFDPALDTKFRQHNRELAEFVRNEGGTKKAGDVGNYSNYIGPEEKTESVFGVNSARLRTLKAKYDPDNWFNKFHRLLPN</sequence>
<comment type="caution">
    <text evidence="7">The sequence shown here is derived from an EMBL/GenBank/DDBJ whole genome shotgun (WGS) entry which is preliminary data.</text>
</comment>
<dbReference type="PANTHER" id="PTHR42973">
    <property type="entry name" value="BINDING OXIDOREDUCTASE, PUTATIVE (AFU_ORTHOLOGUE AFUA_1G17690)-RELATED"/>
    <property type="match status" value="1"/>
</dbReference>
<dbReference type="SUPFAM" id="SSF56176">
    <property type="entry name" value="FAD-binding/transporter-associated domain-like"/>
    <property type="match status" value="1"/>
</dbReference>
<evidence type="ECO:0000259" key="6">
    <source>
        <dbReference type="PROSITE" id="PS51387"/>
    </source>
</evidence>
<evidence type="ECO:0000256" key="5">
    <source>
        <dbReference type="ARBA" id="ARBA00023002"/>
    </source>
</evidence>
<dbReference type="InterPro" id="IPR036318">
    <property type="entry name" value="FAD-bd_PCMH-like_sf"/>
</dbReference>
<comment type="cofactor">
    <cofactor evidence="1">
        <name>FAD</name>
        <dbReference type="ChEBI" id="CHEBI:57692"/>
    </cofactor>
</comment>
<reference evidence="7" key="1">
    <citation type="journal article" date="2020" name="Stud. Mycol.">
        <title>101 Dothideomycetes genomes: a test case for predicting lifestyles and emergence of pathogens.</title>
        <authorList>
            <person name="Haridas S."/>
            <person name="Albert R."/>
            <person name="Binder M."/>
            <person name="Bloem J."/>
            <person name="Labutti K."/>
            <person name="Salamov A."/>
            <person name="Andreopoulos B."/>
            <person name="Baker S."/>
            <person name="Barry K."/>
            <person name="Bills G."/>
            <person name="Bluhm B."/>
            <person name="Cannon C."/>
            <person name="Castanera R."/>
            <person name="Culley D."/>
            <person name="Daum C."/>
            <person name="Ezra D."/>
            <person name="Gonzalez J."/>
            <person name="Henrissat B."/>
            <person name="Kuo A."/>
            <person name="Liang C."/>
            <person name="Lipzen A."/>
            <person name="Lutzoni F."/>
            <person name="Magnuson J."/>
            <person name="Mondo S."/>
            <person name="Nolan M."/>
            <person name="Ohm R."/>
            <person name="Pangilinan J."/>
            <person name="Park H.-J."/>
            <person name="Ramirez L."/>
            <person name="Alfaro M."/>
            <person name="Sun H."/>
            <person name="Tritt A."/>
            <person name="Yoshinaga Y."/>
            <person name="Zwiers L.-H."/>
            <person name="Turgeon B."/>
            <person name="Goodwin S."/>
            <person name="Spatafora J."/>
            <person name="Crous P."/>
            <person name="Grigoriev I."/>
        </authorList>
    </citation>
    <scope>NUCLEOTIDE SEQUENCE</scope>
    <source>
        <strain evidence="7">CBS 133067</strain>
    </source>
</reference>
<dbReference type="InterPro" id="IPR006094">
    <property type="entry name" value="Oxid_FAD_bind_N"/>
</dbReference>
<name>A0A9P4M1H8_9PEZI</name>
<dbReference type="InterPro" id="IPR050416">
    <property type="entry name" value="FAD-linked_Oxidoreductase"/>
</dbReference>
<dbReference type="Gene3D" id="3.30.465.10">
    <property type="match status" value="1"/>
</dbReference>
<evidence type="ECO:0000256" key="4">
    <source>
        <dbReference type="ARBA" id="ARBA00022827"/>
    </source>
</evidence>
<dbReference type="Gene3D" id="3.30.43.10">
    <property type="entry name" value="Uridine Diphospho-n-acetylenolpyruvylglucosamine Reductase, domain 2"/>
    <property type="match status" value="1"/>
</dbReference>
<keyword evidence="3" id="KW-0285">Flavoprotein</keyword>
<keyword evidence="4" id="KW-0274">FAD</keyword>
<dbReference type="EMBL" id="ML978134">
    <property type="protein sequence ID" value="KAF2094631.1"/>
    <property type="molecule type" value="Genomic_DNA"/>
</dbReference>
<dbReference type="GO" id="GO:0071949">
    <property type="term" value="F:FAD binding"/>
    <property type="evidence" value="ECO:0007669"/>
    <property type="project" value="InterPro"/>
</dbReference>
<organism evidence="7 8">
    <name type="scientific">Rhizodiscina lignyota</name>
    <dbReference type="NCBI Taxonomy" id="1504668"/>
    <lineage>
        <taxon>Eukaryota</taxon>
        <taxon>Fungi</taxon>
        <taxon>Dikarya</taxon>
        <taxon>Ascomycota</taxon>
        <taxon>Pezizomycotina</taxon>
        <taxon>Dothideomycetes</taxon>
        <taxon>Pleosporomycetidae</taxon>
        <taxon>Aulographales</taxon>
        <taxon>Rhizodiscinaceae</taxon>
        <taxon>Rhizodiscina</taxon>
    </lineage>
</organism>
<dbReference type="Pfam" id="PF08031">
    <property type="entry name" value="BBE"/>
    <property type="match status" value="1"/>
</dbReference>